<dbReference type="RefSeq" id="WP_127163008.1">
    <property type="nucleotide sequence ID" value="NZ_CP029822.1"/>
</dbReference>
<evidence type="ECO:0000256" key="1">
    <source>
        <dbReference type="SAM" id="SignalP"/>
    </source>
</evidence>
<evidence type="ECO:0000259" key="2">
    <source>
        <dbReference type="SMART" id="SM00867"/>
    </source>
</evidence>
<dbReference type="Proteomes" id="UP000273143">
    <property type="component" value="Chromosome"/>
</dbReference>
<dbReference type="PANTHER" id="PTHR34406:SF1">
    <property type="entry name" value="PROTEIN YCEI"/>
    <property type="match status" value="1"/>
</dbReference>
<dbReference type="AlphaFoldDB" id="A0A3Q9JIZ0"/>
<evidence type="ECO:0000313" key="4">
    <source>
        <dbReference type="Proteomes" id="UP000273143"/>
    </source>
</evidence>
<name>A0A3Q9JIZ0_9GAMM</name>
<dbReference type="NCBIfam" id="NF002994">
    <property type="entry name" value="PRK03757.1"/>
    <property type="match status" value="1"/>
</dbReference>
<dbReference type="InterPro" id="IPR007372">
    <property type="entry name" value="Lipid/polyisoprenoid-bd_YceI"/>
</dbReference>
<feature type="chain" id="PRO_5018779380" evidence="1">
    <location>
        <begin position="25"/>
        <end position="194"/>
    </location>
</feature>
<keyword evidence="1" id="KW-0732">Signal</keyword>
<evidence type="ECO:0000313" key="3">
    <source>
        <dbReference type="EMBL" id="AZS50562.1"/>
    </source>
</evidence>
<sequence length="194" mass="21600">MFKKLLLATTITSAFAMTIPVVNAADYKIDTDGQHAFINFRVSHLGYSWLYGTFRNFSGNFTYDKANPSLDKVDVIINTKSVDTNNEKRDEHLRSTAFLDVEKYGQAKFVSTKVTHVSRSKLDIEGNLTLHGVTKPVTINATFVGEGKDPWGGYRAGFIGTTTFKLKDFDISTKDLGNANEEVEMTLSVEGVRQ</sequence>
<feature type="signal peptide" evidence="1">
    <location>
        <begin position="1"/>
        <end position="24"/>
    </location>
</feature>
<dbReference type="PANTHER" id="PTHR34406">
    <property type="entry name" value="PROTEIN YCEI"/>
    <property type="match status" value="1"/>
</dbReference>
<dbReference type="Gene3D" id="2.40.128.110">
    <property type="entry name" value="Lipid/polyisoprenoid-binding, YceI-like"/>
    <property type="match status" value="1"/>
</dbReference>
<dbReference type="SUPFAM" id="SSF101874">
    <property type="entry name" value="YceI-like"/>
    <property type="match status" value="1"/>
</dbReference>
<organism evidence="3 4">
    <name type="scientific">Entomomonas moraniae</name>
    <dbReference type="NCBI Taxonomy" id="2213226"/>
    <lineage>
        <taxon>Bacteria</taxon>
        <taxon>Pseudomonadati</taxon>
        <taxon>Pseudomonadota</taxon>
        <taxon>Gammaproteobacteria</taxon>
        <taxon>Pseudomonadales</taxon>
        <taxon>Pseudomonadaceae</taxon>
        <taxon>Entomomonas</taxon>
    </lineage>
</organism>
<dbReference type="SMART" id="SM00867">
    <property type="entry name" value="YceI"/>
    <property type="match status" value="1"/>
</dbReference>
<protein>
    <submittedName>
        <fullName evidence="3">YceI family protein</fullName>
    </submittedName>
</protein>
<gene>
    <name evidence="3" type="ORF">DM558_07125</name>
</gene>
<dbReference type="EMBL" id="CP029822">
    <property type="protein sequence ID" value="AZS50562.1"/>
    <property type="molecule type" value="Genomic_DNA"/>
</dbReference>
<feature type="domain" description="Lipid/polyisoprenoid-binding YceI-like" evidence="2">
    <location>
        <begin position="26"/>
        <end position="192"/>
    </location>
</feature>
<dbReference type="KEGG" id="emo:DM558_07125"/>
<dbReference type="Pfam" id="PF04264">
    <property type="entry name" value="YceI"/>
    <property type="match status" value="1"/>
</dbReference>
<reference evidence="4" key="1">
    <citation type="submission" date="2018-06" db="EMBL/GenBank/DDBJ databases">
        <title>Complete genome of Pseudomonas insecticola strain QZS01.</title>
        <authorList>
            <person name="Wang J."/>
            <person name="Su Q."/>
        </authorList>
    </citation>
    <scope>NUCLEOTIDE SEQUENCE [LARGE SCALE GENOMIC DNA]</scope>
    <source>
        <strain evidence="4">QZS01</strain>
    </source>
</reference>
<dbReference type="InterPro" id="IPR036761">
    <property type="entry name" value="TTHA0802/YceI-like_sf"/>
</dbReference>
<accession>A0A3Q9JIZ0</accession>
<keyword evidence="4" id="KW-1185">Reference proteome</keyword>
<proteinExistence type="predicted"/>